<reference evidence="1" key="5">
    <citation type="journal article" date="2021" name="G3 (Bethesda)">
        <title>Aegilops tauschii genome assembly Aet v5.0 features greater sequence contiguity and improved annotation.</title>
        <authorList>
            <person name="Wang L."/>
            <person name="Zhu T."/>
            <person name="Rodriguez J.C."/>
            <person name="Deal K.R."/>
            <person name="Dubcovsky J."/>
            <person name="McGuire P.E."/>
            <person name="Lux T."/>
            <person name="Spannagl M."/>
            <person name="Mayer K.F.X."/>
            <person name="Baldrich P."/>
            <person name="Meyers B.C."/>
            <person name="Huo N."/>
            <person name="Gu Y.Q."/>
            <person name="Zhou H."/>
            <person name="Devos K.M."/>
            <person name="Bennetzen J.L."/>
            <person name="Unver T."/>
            <person name="Budak H."/>
            <person name="Gulick P.J."/>
            <person name="Galiba G."/>
            <person name="Kalapos B."/>
            <person name="Nelson D.R."/>
            <person name="Li P."/>
            <person name="You F.M."/>
            <person name="Luo M.C."/>
            <person name="Dvorak J."/>
        </authorList>
    </citation>
    <scope>NUCLEOTIDE SEQUENCE [LARGE SCALE GENOMIC DNA]</scope>
    <source>
        <strain evidence="1">cv. AL8/78</strain>
    </source>
</reference>
<dbReference type="EnsemblPlants" id="AET1Gv20737500.2">
    <property type="protein sequence ID" value="AET1Gv20737500.2"/>
    <property type="gene ID" value="AET1Gv20737500"/>
</dbReference>
<evidence type="ECO:0000313" key="2">
    <source>
        <dbReference type="Proteomes" id="UP000015105"/>
    </source>
</evidence>
<sequence length="114" mass="12726">MPCLWMYHKEPDPGDGADDLVPKSGDKMELKRVVAMCFCMFRPKVNTKMTIFPVRGLPVKKILHAVELASIDLNTTVAPGDIPATALECLFIALNFSERPTFISELRFGRCVRG</sequence>
<protein>
    <submittedName>
        <fullName evidence="1">Uncharacterized protein</fullName>
    </submittedName>
</protein>
<evidence type="ECO:0000313" key="1">
    <source>
        <dbReference type="EnsemblPlants" id="AET1Gv20737500.1"/>
    </source>
</evidence>
<organism evidence="1 2">
    <name type="scientific">Aegilops tauschii subsp. strangulata</name>
    <name type="common">Goatgrass</name>
    <dbReference type="NCBI Taxonomy" id="200361"/>
    <lineage>
        <taxon>Eukaryota</taxon>
        <taxon>Viridiplantae</taxon>
        <taxon>Streptophyta</taxon>
        <taxon>Embryophyta</taxon>
        <taxon>Tracheophyta</taxon>
        <taxon>Spermatophyta</taxon>
        <taxon>Magnoliopsida</taxon>
        <taxon>Liliopsida</taxon>
        <taxon>Poales</taxon>
        <taxon>Poaceae</taxon>
        <taxon>BOP clade</taxon>
        <taxon>Pooideae</taxon>
        <taxon>Triticodae</taxon>
        <taxon>Triticeae</taxon>
        <taxon>Triticinae</taxon>
        <taxon>Aegilops</taxon>
    </lineage>
</organism>
<keyword evidence="2" id="KW-1185">Reference proteome</keyword>
<accession>A0A452ZEW3</accession>
<dbReference type="Proteomes" id="UP000015105">
    <property type="component" value="Chromosome 1D"/>
</dbReference>
<reference evidence="2" key="2">
    <citation type="journal article" date="2017" name="Nat. Plants">
        <title>The Aegilops tauschii genome reveals multiple impacts of transposons.</title>
        <authorList>
            <person name="Zhao G."/>
            <person name="Zou C."/>
            <person name="Li K."/>
            <person name="Wang K."/>
            <person name="Li T."/>
            <person name="Gao L."/>
            <person name="Zhang X."/>
            <person name="Wang H."/>
            <person name="Yang Z."/>
            <person name="Liu X."/>
            <person name="Jiang W."/>
            <person name="Mao L."/>
            <person name="Kong X."/>
            <person name="Jiao Y."/>
            <person name="Jia J."/>
        </authorList>
    </citation>
    <scope>NUCLEOTIDE SEQUENCE [LARGE SCALE GENOMIC DNA]</scope>
    <source>
        <strain evidence="2">cv. AL8/78</strain>
    </source>
</reference>
<dbReference type="Gramene" id="AET1Gv20737500.1">
    <property type="protein sequence ID" value="AET1Gv20737500.1"/>
    <property type="gene ID" value="AET1Gv20737500"/>
</dbReference>
<reference evidence="1" key="4">
    <citation type="submission" date="2019-03" db="UniProtKB">
        <authorList>
            <consortium name="EnsemblPlants"/>
        </authorList>
    </citation>
    <scope>IDENTIFICATION</scope>
</reference>
<reference evidence="2" key="1">
    <citation type="journal article" date="2014" name="Science">
        <title>Ancient hybridizations among the ancestral genomes of bread wheat.</title>
        <authorList>
            <consortium name="International Wheat Genome Sequencing Consortium,"/>
            <person name="Marcussen T."/>
            <person name="Sandve S.R."/>
            <person name="Heier L."/>
            <person name="Spannagl M."/>
            <person name="Pfeifer M."/>
            <person name="Jakobsen K.S."/>
            <person name="Wulff B.B."/>
            <person name="Steuernagel B."/>
            <person name="Mayer K.F."/>
            <person name="Olsen O.A."/>
        </authorList>
    </citation>
    <scope>NUCLEOTIDE SEQUENCE [LARGE SCALE GENOMIC DNA]</scope>
    <source>
        <strain evidence="2">cv. AL8/78</strain>
    </source>
</reference>
<reference evidence="1" key="3">
    <citation type="journal article" date="2017" name="Nature">
        <title>Genome sequence of the progenitor of the wheat D genome Aegilops tauschii.</title>
        <authorList>
            <person name="Luo M.C."/>
            <person name="Gu Y.Q."/>
            <person name="Puiu D."/>
            <person name="Wang H."/>
            <person name="Twardziok S.O."/>
            <person name="Deal K.R."/>
            <person name="Huo N."/>
            <person name="Zhu T."/>
            <person name="Wang L."/>
            <person name="Wang Y."/>
            <person name="McGuire P.E."/>
            <person name="Liu S."/>
            <person name="Long H."/>
            <person name="Ramasamy R.K."/>
            <person name="Rodriguez J.C."/>
            <person name="Van S.L."/>
            <person name="Yuan L."/>
            <person name="Wang Z."/>
            <person name="Xia Z."/>
            <person name="Xiao L."/>
            <person name="Anderson O.D."/>
            <person name="Ouyang S."/>
            <person name="Liang Y."/>
            <person name="Zimin A.V."/>
            <person name="Pertea G."/>
            <person name="Qi P."/>
            <person name="Bennetzen J.L."/>
            <person name="Dai X."/>
            <person name="Dawson M.W."/>
            <person name="Muller H.G."/>
            <person name="Kugler K."/>
            <person name="Rivarola-Duarte L."/>
            <person name="Spannagl M."/>
            <person name="Mayer K.F.X."/>
            <person name="Lu F.H."/>
            <person name="Bevan M.W."/>
            <person name="Leroy P."/>
            <person name="Li P."/>
            <person name="You F.M."/>
            <person name="Sun Q."/>
            <person name="Liu Z."/>
            <person name="Lyons E."/>
            <person name="Wicker T."/>
            <person name="Salzberg S.L."/>
            <person name="Devos K.M."/>
            <person name="Dvorak J."/>
        </authorList>
    </citation>
    <scope>NUCLEOTIDE SEQUENCE [LARGE SCALE GENOMIC DNA]</scope>
    <source>
        <strain evidence="1">cv. AL8/78</strain>
    </source>
</reference>
<name>A0A452ZEW3_AEGTS</name>
<dbReference type="EnsemblPlants" id="AET1Gv20737500.1">
    <property type="protein sequence ID" value="AET1Gv20737500.1"/>
    <property type="gene ID" value="AET1Gv20737500"/>
</dbReference>
<dbReference type="AlphaFoldDB" id="A0A452ZEW3"/>
<proteinExistence type="predicted"/>
<dbReference type="Gramene" id="AET1Gv20737500.2">
    <property type="protein sequence ID" value="AET1Gv20737500.2"/>
    <property type="gene ID" value="AET1Gv20737500"/>
</dbReference>